<dbReference type="InterPro" id="IPR005152">
    <property type="entry name" value="Lipase_secreted"/>
</dbReference>
<sequence>MHLHISSTLLLPLGSLASIASGKLLKPQTNTFSSNFTLTDEQIATLNLSSSAANNINVAAQFERSNWATGSVFGDPFYTHLPPNATSAAAGSVLKAQEFINTSTYTLAPTLALSRIVYQSKTLNGTLVPVSAYILWPYMPRGGGLVAPLVSWGHGTTGIYAECAPSHIRSLSFHFSGPYSLALAGYAVVGTDYAGLGAPFYPDGKNITHEYGHRQRRATTCYTPPKLRTQLFHTGGAAAWAAAQQQVDAKVPGFMGSIAAAPVTNSFEFFTTQSKIGLVQAAQAIRLVFPEIPISSILTDVGEKFVDLMGIIQSCNSVFATAAMELAGTDFLHPKVNLTRDEFVNSHYSKLWADLTVAGGKDFQGPMLVLQGTADHILPETLTAKYVNKTCEKYPQNELQYVKVNSAGHVSVVYATQQIWLEWLDQRFSKRGRFDRKGTCSQHEVGSTAPRPLEEYQGEPNYFLEYSLDSYQVA</sequence>
<evidence type="ECO:0008006" key="4">
    <source>
        <dbReference type="Google" id="ProtNLM"/>
    </source>
</evidence>
<dbReference type="PANTHER" id="PTHR34853:SF1">
    <property type="entry name" value="LIPASE 5"/>
    <property type="match status" value="1"/>
</dbReference>
<name>A0A0A1UPU2_9HYPO</name>
<evidence type="ECO:0000256" key="1">
    <source>
        <dbReference type="SAM" id="SignalP"/>
    </source>
</evidence>
<dbReference type="Pfam" id="PF03583">
    <property type="entry name" value="LIP"/>
    <property type="match status" value="1"/>
</dbReference>
<dbReference type="AlphaFoldDB" id="A0A0A1UPU2"/>
<proteinExistence type="predicted"/>
<comment type="caution">
    <text evidence="2">The sequence shown here is derived from an EMBL/GenBank/DDBJ whole genome shotgun (WGS) entry which is preliminary data.</text>
</comment>
<feature type="signal peptide" evidence="1">
    <location>
        <begin position="1"/>
        <end position="22"/>
    </location>
</feature>
<evidence type="ECO:0000313" key="2">
    <source>
        <dbReference type="EMBL" id="EXU96857.1"/>
    </source>
</evidence>
<dbReference type="SUPFAM" id="SSF53474">
    <property type="entry name" value="alpha/beta-Hydrolases"/>
    <property type="match status" value="1"/>
</dbReference>
<dbReference type="Gene3D" id="3.40.50.1820">
    <property type="entry name" value="alpha/beta hydrolase"/>
    <property type="match status" value="2"/>
</dbReference>
<accession>A0A0A1UPU2</accession>
<gene>
    <name evidence="2" type="ORF">X797_010101</name>
</gene>
<dbReference type="InterPro" id="IPR029058">
    <property type="entry name" value="AB_hydrolase_fold"/>
</dbReference>
<dbReference type="OrthoDB" id="5382058at2759"/>
<organism evidence="2 3">
    <name type="scientific">Metarhizium robertsii</name>
    <dbReference type="NCBI Taxonomy" id="568076"/>
    <lineage>
        <taxon>Eukaryota</taxon>
        <taxon>Fungi</taxon>
        <taxon>Dikarya</taxon>
        <taxon>Ascomycota</taxon>
        <taxon>Pezizomycotina</taxon>
        <taxon>Sordariomycetes</taxon>
        <taxon>Hypocreomycetidae</taxon>
        <taxon>Hypocreales</taxon>
        <taxon>Clavicipitaceae</taxon>
        <taxon>Metarhizium</taxon>
    </lineage>
</organism>
<reference evidence="2 3" key="1">
    <citation type="submission" date="2014-02" db="EMBL/GenBank/DDBJ databases">
        <title>The genome sequence of the entomopathogenic fungus Metarhizium robertsii ARSEF 2575.</title>
        <authorList>
            <person name="Giuliano Garisto Donzelli B."/>
            <person name="Roe B.A."/>
            <person name="Macmil S.L."/>
            <person name="Krasnoff S.B."/>
            <person name="Gibson D.M."/>
        </authorList>
    </citation>
    <scope>NUCLEOTIDE SEQUENCE [LARGE SCALE GENOMIC DNA]</scope>
    <source>
        <strain evidence="2 3">ARSEF 2575</strain>
    </source>
</reference>
<dbReference type="GO" id="GO:0004806">
    <property type="term" value="F:triacylglycerol lipase activity"/>
    <property type="evidence" value="ECO:0007669"/>
    <property type="project" value="InterPro"/>
</dbReference>
<dbReference type="PANTHER" id="PTHR34853">
    <property type="match status" value="1"/>
</dbReference>
<evidence type="ECO:0000313" key="3">
    <source>
        <dbReference type="Proteomes" id="UP000030151"/>
    </source>
</evidence>
<dbReference type="EMBL" id="JELW01000044">
    <property type="protein sequence ID" value="EXU96857.1"/>
    <property type="molecule type" value="Genomic_DNA"/>
</dbReference>
<dbReference type="GO" id="GO:0016042">
    <property type="term" value="P:lipid catabolic process"/>
    <property type="evidence" value="ECO:0007669"/>
    <property type="project" value="InterPro"/>
</dbReference>
<feature type="chain" id="PRO_5001980742" description="Secretory lipase" evidence="1">
    <location>
        <begin position="23"/>
        <end position="474"/>
    </location>
</feature>
<dbReference type="Proteomes" id="UP000030151">
    <property type="component" value="Unassembled WGS sequence"/>
</dbReference>
<dbReference type="HOGENOM" id="CLU_029538_1_1_1"/>
<protein>
    <recommendedName>
        <fullName evidence="4">Secretory lipase</fullName>
    </recommendedName>
</protein>
<dbReference type="eggNOG" id="ENOG502SHFS">
    <property type="taxonomic scope" value="Eukaryota"/>
</dbReference>
<keyword evidence="1" id="KW-0732">Signal</keyword>